<gene>
    <name evidence="2" type="ORF">CVV65_00165</name>
</gene>
<dbReference type="Pfam" id="PF12788">
    <property type="entry name" value="YmaF"/>
    <property type="match status" value="1"/>
</dbReference>
<feature type="region of interest" description="Disordered" evidence="1">
    <location>
        <begin position="113"/>
        <end position="133"/>
    </location>
</feature>
<evidence type="ECO:0000313" key="3">
    <source>
        <dbReference type="Proteomes" id="UP000231932"/>
    </source>
</evidence>
<sequence length="133" mass="14553">MKQPVIGILYHADPPTSGEPRNEDHTHELYLIEWDGRPPHVHDFAGITSFDAGHRHRYAGTTGPAPSGVPHTHDYYTVTTLNQGHTHVLQGRTGPAVPLPGGGHYHLFAGVSTVNGRPPHTHHYRGRTGHAHP</sequence>
<accession>A0A2K8N1Y9</accession>
<dbReference type="OrthoDB" id="1682334at2"/>
<dbReference type="EMBL" id="CP024955">
    <property type="protein sequence ID" value="ATY83591.1"/>
    <property type="molecule type" value="Genomic_DNA"/>
</dbReference>
<dbReference type="AlphaFoldDB" id="A0A2K8N1Y9"/>
<proteinExistence type="predicted"/>
<dbReference type="RefSeq" id="WP_100666455.1">
    <property type="nucleotide sequence ID" value="NZ_CP024955.1"/>
</dbReference>
<evidence type="ECO:0000256" key="1">
    <source>
        <dbReference type="SAM" id="MobiDB-lite"/>
    </source>
</evidence>
<reference evidence="3" key="1">
    <citation type="submission" date="2017-11" db="EMBL/GenBank/DDBJ databases">
        <title>Complete Genome Sequence of Kyrpidia sp. Strain EA-1, a thermophilic, hydrogen-oxidizing Bacterium, isolated from the Azores.</title>
        <authorList>
            <person name="Reiner J.E."/>
            <person name="Lapp C.J."/>
            <person name="Bunk B."/>
            <person name="Gescher J."/>
        </authorList>
    </citation>
    <scope>NUCLEOTIDE SEQUENCE [LARGE SCALE GENOMIC DNA]</scope>
    <source>
        <strain evidence="3">EA-1</strain>
    </source>
</reference>
<keyword evidence="3" id="KW-1185">Reference proteome</keyword>
<feature type="compositionally biased region" description="Basic residues" evidence="1">
    <location>
        <begin position="119"/>
        <end position="133"/>
    </location>
</feature>
<evidence type="ECO:0000313" key="2">
    <source>
        <dbReference type="EMBL" id="ATY83591.1"/>
    </source>
</evidence>
<dbReference type="KEGG" id="kyr:CVV65_00165"/>
<evidence type="ECO:0008006" key="4">
    <source>
        <dbReference type="Google" id="ProtNLM"/>
    </source>
</evidence>
<protein>
    <recommendedName>
        <fullName evidence="4">YmaF family protein</fullName>
    </recommendedName>
</protein>
<name>A0A2K8N1Y9_9BACL</name>
<dbReference type="Proteomes" id="UP000231932">
    <property type="component" value="Chromosome"/>
</dbReference>
<dbReference type="InterPro" id="IPR024307">
    <property type="entry name" value="YmaF"/>
</dbReference>
<organism evidence="2 3">
    <name type="scientific">Kyrpidia spormannii</name>
    <dbReference type="NCBI Taxonomy" id="2055160"/>
    <lineage>
        <taxon>Bacteria</taxon>
        <taxon>Bacillati</taxon>
        <taxon>Bacillota</taxon>
        <taxon>Bacilli</taxon>
        <taxon>Bacillales</taxon>
        <taxon>Alicyclobacillaceae</taxon>
        <taxon>Kyrpidia</taxon>
    </lineage>
</organism>